<dbReference type="Pfam" id="PF14905">
    <property type="entry name" value="OMP_b-brl_3"/>
    <property type="match status" value="1"/>
</dbReference>
<evidence type="ECO:0000313" key="7">
    <source>
        <dbReference type="Proteomes" id="UP000625283"/>
    </source>
</evidence>
<evidence type="ECO:0000256" key="3">
    <source>
        <dbReference type="ARBA" id="ARBA00023237"/>
    </source>
</evidence>
<evidence type="ECO:0000259" key="4">
    <source>
        <dbReference type="Pfam" id="PF07715"/>
    </source>
</evidence>
<evidence type="ECO:0000313" key="6">
    <source>
        <dbReference type="EMBL" id="MBL1409869.1"/>
    </source>
</evidence>
<dbReference type="EMBL" id="JAERTY010000008">
    <property type="protein sequence ID" value="MBL1409869.1"/>
    <property type="molecule type" value="Genomic_DNA"/>
</dbReference>
<dbReference type="Proteomes" id="UP000625283">
    <property type="component" value="Unassembled WGS sequence"/>
</dbReference>
<evidence type="ECO:0000256" key="1">
    <source>
        <dbReference type="ARBA" id="ARBA00004442"/>
    </source>
</evidence>
<accession>A0ABS1R6K6</accession>
<organism evidence="6 7">
    <name type="scientific">Sphingobacterium faecale</name>
    <dbReference type="NCBI Taxonomy" id="2803775"/>
    <lineage>
        <taxon>Bacteria</taxon>
        <taxon>Pseudomonadati</taxon>
        <taxon>Bacteroidota</taxon>
        <taxon>Sphingobacteriia</taxon>
        <taxon>Sphingobacteriales</taxon>
        <taxon>Sphingobacteriaceae</taxon>
        <taxon>Sphingobacterium</taxon>
    </lineage>
</organism>
<keyword evidence="2" id="KW-0472">Membrane</keyword>
<proteinExistence type="predicted"/>
<comment type="caution">
    <text evidence="6">The sequence shown here is derived from an EMBL/GenBank/DDBJ whole genome shotgun (WGS) entry which is preliminary data.</text>
</comment>
<keyword evidence="6" id="KW-0675">Receptor</keyword>
<feature type="domain" description="Outer membrane protein beta-barrel" evidence="5">
    <location>
        <begin position="603"/>
        <end position="951"/>
    </location>
</feature>
<comment type="subcellular location">
    <subcellularLocation>
        <location evidence="1">Cell outer membrane</location>
    </subcellularLocation>
</comment>
<dbReference type="Gene3D" id="2.40.170.20">
    <property type="entry name" value="TonB-dependent receptor, beta-barrel domain"/>
    <property type="match status" value="1"/>
</dbReference>
<evidence type="ECO:0000259" key="5">
    <source>
        <dbReference type="Pfam" id="PF14905"/>
    </source>
</evidence>
<dbReference type="InterPro" id="IPR036942">
    <property type="entry name" value="Beta-barrel_TonB_sf"/>
</dbReference>
<name>A0ABS1R6K6_9SPHI</name>
<reference evidence="6 7" key="1">
    <citation type="submission" date="2021-01" db="EMBL/GenBank/DDBJ databases">
        <title>C459-1 draft genome sequence.</title>
        <authorList>
            <person name="Zhang X.-F."/>
        </authorList>
    </citation>
    <scope>NUCLEOTIDE SEQUENCE [LARGE SCALE GENOMIC DNA]</scope>
    <source>
        <strain evidence="7">C459-1</strain>
    </source>
</reference>
<dbReference type="InterPro" id="IPR041700">
    <property type="entry name" value="OMP_b-brl_3"/>
</dbReference>
<dbReference type="Gene3D" id="2.60.40.1120">
    <property type="entry name" value="Carboxypeptidase-like, regulatory domain"/>
    <property type="match status" value="1"/>
</dbReference>
<dbReference type="InterPro" id="IPR037066">
    <property type="entry name" value="Plug_dom_sf"/>
</dbReference>
<dbReference type="PANTHER" id="PTHR40980:SF5">
    <property type="entry name" value="TONB-DEPENDENT RECEPTOR"/>
    <property type="match status" value="1"/>
</dbReference>
<feature type="domain" description="TonB-dependent receptor plug" evidence="4">
    <location>
        <begin position="139"/>
        <end position="236"/>
    </location>
</feature>
<protein>
    <submittedName>
        <fullName evidence="6">TonB-dependent receptor</fullName>
    </submittedName>
</protein>
<sequence>MKLNLNIKKASLLLLGIIINVVVFAQGTGIVAGSIKNEDSGEPLVGVSISILETVKKTSSDVSGNYTLAGVAPGTYVMEFSYMGYAKKQIAEVEVQNGKITTLNIVLAKAASQELDEVVIKGSYRKESINALYAQQKNSVSISDGISAEVIKKSPDKNTGEVLKRISGASVQDDKFIIVRGLNDRYNTALLNNSPLPSTEPDRKAFSFDIIPSSLIDNVVISKTATADLPGDFSGGAIQVKTKDFPNGKTLELNLGAGYNSISTFKPFYGSNKVAGNYVGFINSDNKLPAGFPSTSAKYSELSAAEKVGVTKGFKNTWGVNDLGRAIPSQNLGLVYGNSYGLKNGGKIGFITSLNYRSAQTIKEEIRNDVDAAVTEGEKARQYFSYVDNYYEFTSNLGLLANISYIKENFKLSFKNIFNQILDDDYMQRQGDYDGVYFRKASMQEVNQKRMLNSVLDGEYAFTNFHNSRLDWNLSFSRIANDQPDLRRLTYQKLIEDKDDESVPFKANIPLVATASTSGRFYSNLGENIYNAAVNYSLPVGLMNEEQTVKLGVGKQYKDRKFNSRVLGYVDRGAPEDLFLLDQGALFAPENIAVNKFYIEDITNPTNSYNGTGDLTLGYAMISGKVVDRFKANLGLRLENYVEKLSSGSVKNVDNTYLDFLPSVNLTYELNPKTNLRFSYSNTVARAQFRELAPFSFYNFVTTTMEIGNPELQRTKISNFDLRYEYYPAAGMLLTGSAFYKKLNGAIEKTIQSGSTPASKTITYINAPDAYIAGLELEVRHNLSFINTASEELKNLFFYANLAYIKSEVDLNNASAEIQAVNQKKRNLQGQSPYLINLGLQQSFTSGWGANVMYNRIGRRIDVVGFGHYKENSYFAEYPDIYEAPRNLLDAQVSKSFLKSKAEVKLNASNILNASSIFYQDLDKSKNYNADKDQLINSVRYGQSFSLSFSYKF</sequence>
<keyword evidence="7" id="KW-1185">Reference proteome</keyword>
<dbReference type="RefSeq" id="WP_202103586.1">
    <property type="nucleotide sequence ID" value="NZ_JAERTY010000008.1"/>
</dbReference>
<dbReference type="Pfam" id="PF07715">
    <property type="entry name" value="Plug"/>
    <property type="match status" value="1"/>
</dbReference>
<evidence type="ECO:0000256" key="2">
    <source>
        <dbReference type="ARBA" id="ARBA00023136"/>
    </source>
</evidence>
<dbReference type="SUPFAM" id="SSF56935">
    <property type="entry name" value="Porins"/>
    <property type="match status" value="1"/>
</dbReference>
<dbReference type="InterPro" id="IPR013784">
    <property type="entry name" value="Carb-bd-like_fold"/>
</dbReference>
<dbReference type="PANTHER" id="PTHR40980">
    <property type="entry name" value="PLUG DOMAIN-CONTAINING PROTEIN"/>
    <property type="match status" value="1"/>
</dbReference>
<gene>
    <name evidence="6" type="ORF">JKG61_14000</name>
</gene>
<dbReference type="InterPro" id="IPR012910">
    <property type="entry name" value="Plug_dom"/>
</dbReference>
<dbReference type="SUPFAM" id="SSF49452">
    <property type="entry name" value="Starch-binding domain-like"/>
    <property type="match status" value="1"/>
</dbReference>
<dbReference type="Gene3D" id="2.170.130.10">
    <property type="entry name" value="TonB-dependent receptor, plug domain"/>
    <property type="match status" value="1"/>
</dbReference>
<keyword evidence="3" id="KW-0998">Cell outer membrane</keyword>
<dbReference type="Pfam" id="PF13715">
    <property type="entry name" value="CarbopepD_reg_2"/>
    <property type="match status" value="1"/>
</dbReference>